<dbReference type="PROSITE" id="PS50127">
    <property type="entry name" value="UBC_2"/>
    <property type="match status" value="1"/>
</dbReference>
<evidence type="ECO:0000256" key="2">
    <source>
        <dbReference type="SAM" id="Phobius"/>
    </source>
</evidence>
<evidence type="ECO:0000259" key="3">
    <source>
        <dbReference type="PROSITE" id="PS50127"/>
    </source>
</evidence>
<organism evidence="4 5">
    <name type="scientific">Coccomyxa viridis</name>
    <dbReference type="NCBI Taxonomy" id="1274662"/>
    <lineage>
        <taxon>Eukaryota</taxon>
        <taxon>Viridiplantae</taxon>
        <taxon>Chlorophyta</taxon>
        <taxon>core chlorophytes</taxon>
        <taxon>Trebouxiophyceae</taxon>
        <taxon>Trebouxiophyceae incertae sedis</taxon>
        <taxon>Coccomyxaceae</taxon>
        <taxon>Coccomyxa</taxon>
    </lineage>
</organism>
<dbReference type="Pfam" id="PF00179">
    <property type="entry name" value="UQ_con"/>
    <property type="match status" value="1"/>
</dbReference>
<dbReference type="EMBL" id="CAUYUE010000017">
    <property type="protein sequence ID" value="CAK0787403.1"/>
    <property type="molecule type" value="Genomic_DNA"/>
</dbReference>
<feature type="domain" description="UBC core" evidence="3">
    <location>
        <begin position="11"/>
        <end position="166"/>
    </location>
</feature>
<evidence type="ECO:0000256" key="1">
    <source>
        <dbReference type="SAM" id="MobiDB-lite"/>
    </source>
</evidence>
<sequence length="345" mass="37319">MASNKYNTRNPAVKRILQEMKELQREPSSDYMAAAIEDNIFEWHFAVRGPQDTEFQGGIYHGRILLPPEYPFKPPSFLMLTPNGRFETSAKICLSISSHHPEHWQPSWSVRTALTALIAFFPTPGNGAIGSLDFTKDERAVLAGKARVQAPVFGSPERQAVTDEVHAEMLKREAQGGSPDEAQEVAQLASQPSKQSSEDNVRKTPADRDVLQGLKQNFPGQSGLPALDAQSASAQQPAAMAGRGDPEQHAQQPAVQMAQAPEGAPQAVPAAMHAQHASRVQQQQAQTLLGEVDNAVDAIAAPAQGFHSWEDTGLTMLAGVLVMLIAAILFRRILIISGVDVTSLI</sequence>
<evidence type="ECO:0000313" key="5">
    <source>
        <dbReference type="Proteomes" id="UP001314263"/>
    </source>
</evidence>
<evidence type="ECO:0000313" key="4">
    <source>
        <dbReference type="EMBL" id="CAK0787403.1"/>
    </source>
</evidence>
<name>A0AAV1IJF4_9CHLO</name>
<keyword evidence="2" id="KW-0472">Membrane</keyword>
<dbReference type="Proteomes" id="UP001314263">
    <property type="component" value="Unassembled WGS sequence"/>
</dbReference>
<accession>A0AAV1IJF4</accession>
<feature type="region of interest" description="Disordered" evidence="1">
    <location>
        <begin position="172"/>
        <end position="282"/>
    </location>
</feature>
<feature type="compositionally biased region" description="Basic and acidic residues" evidence="1">
    <location>
        <begin position="196"/>
        <end position="210"/>
    </location>
</feature>
<feature type="compositionally biased region" description="Low complexity" evidence="1">
    <location>
        <begin position="249"/>
        <end position="260"/>
    </location>
</feature>
<dbReference type="AlphaFoldDB" id="A0AAV1IJF4"/>
<dbReference type="CDD" id="cd23799">
    <property type="entry name" value="UBCc_UBE2J"/>
    <property type="match status" value="1"/>
</dbReference>
<dbReference type="PANTHER" id="PTHR24067">
    <property type="entry name" value="UBIQUITIN-CONJUGATING ENZYME E2"/>
    <property type="match status" value="1"/>
</dbReference>
<dbReference type="SMART" id="SM00212">
    <property type="entry name" value="UBCc"/>
    <property type="match status" value="1"/>
</dbReference>
<gene>
    <name evidence="4" type="ORF">CVIRNUC_010623</name>
</gene>
<dbReference type="InterPro" id="IPR000608">
    <property type="entry name" value="UBC"/>
</dbReference>
<proteinExistence type="predicted"/>
<dbReference type="InterPro" id="IPR050113">
    <property type="entry name" value="Ub_conjugating_enzyme"/>
</dbReference>
<keyword evidence="2" id="KW-1133">Transmembrane helix</keyword>
<dbReference type="FunFam" id="3.10.110.10:FF:000056">
    <property type="entry name" value="ubiquitin-conjugating enzyme E2 32"/>
    <property type="match status" value="1"/>
</dbReference>
<keyword evidence="5" id="KW-1185">Reference proteome</keyword>
<feature type="compositionally biased region" description="Low complexity" evidence="1">
    <location>
        <begin position="224"/>
        <end position="241"/>
    </location>
</feature>
<comment type="caution">
    <text evidence="4">The sequence shown here is derived from an EMBL/GenBank/DDBJ whole genome shotgun (WGS) entry which is preliminary data.</text>
</comment>
<keyword evidence="2" id="KW-0812">Transmembrane</keyword>
<dbReference type="SUPFAM" id="SSF54495">
    <property type="entry name" value="UBC-like"/>
    <property type="match status" value="1"/>
</dbReference>
<dbReference type="InterPro" id="IPR016135">
    <property type="entry name" value="UBQ-conjugating_enzyme/RWD"/>
</dbReference>
<protein>
    <recommendedName>
        <fullName evidence="3">UBC core domain-containing protein</fullName>
    </recommendedName>
</protein>
<feature type="transmembrane region" description="Helical" evidence="2">
    <location>
        <begin position="312"/>
        <end position="330"/>
    </location>
</feature>
<reference evidence="4 5" key="1">
    <citation type="submission" date="2023-10" db="EMBL/GenBank/DDBJ databases">
        <authorList>
            <person name="Maclean D."/>
            <person name="Macfadyen A."/>
        </authorList>
    </citation>
    <scope>NUCLEOTIDE SEQUENCE [LARGE SCALE GENOMIC DNA]</scope>
</reference>
<dbReference type="Gene3D" id="3.10.110.10">
    <property type="entry name" value="Ubiquitin Conjugating Enzyme"/>
    <property type="match status" value="1"/>
</dbReference>